<dbReference type="EMBL" id="SSTD01005662">
    <property type="protein sequence ID" value="TYK21445.1"/>
    <property type="molecule type" value="Genomic_DNA"/>
</dbReference>
<feature type="region of interest" description="Disordered" evidence="2">
    <location>
        <begin position="587"/>
        <end position="611"/>
    </location>
</feature>
<sequence length="1183" mass="130610">MSKKSLETDEEDGRSEAMLPRVRAGGLGSRQVAQQWHITIYWQKKEDCEVAEILLDKARKSGRPMGRCQPLRQGRMSRTCLSKAAAGLASVDGACNGASAEQRRCGHESGSALRMIDWLSADEKTEKLAGGKGLGIFFSFLLASSMVGRNPNSVLFPPWRGNPRNSAYPSDRPIPTTSGRTMPNELPQKPPPSIAHRFRAQLKQRDDEFRVSGHDVVPPPTAEDIVQLYDLMLSELTFNSKPIITDLTVLADEQREHGKGIADLICARILEVPVDQKLPSLYLLDSIVKNVGHEYISYFSSRLPEVFCEAYRQVHPNLHNAMRHLFGTWATVFPPSIIRKIEAQLSQLTAQESSGLTSSRASESPRPTHGIHVNPKYLRQLEHSVVDKHTQDSRGTSAIKVHDKKLASGYEEYDYDHADALEHGGAQEFHSMGSMGHDSFSLGTNKANVKLAKSSLSSRIGHHRPLQSLGDELESVRASPSQNVYDYEGSKILDRNEDTNKWRRKQYPDDNMNGLENTSSYNIRNGHALEGPRALIEAYGSDKGKGYLNDNPPQAEHFSISGIDNKATPVTWQNTEEEEFDWEDMSPTLADRGRNNDMLKPTVPPSRFRTRSGFERSNAMPIEPGMRSNWSSQVQLPGIDSSIVIEDVVHSTPDIWKMHNHISQTSQNLMNNKGPGRNFQMPMLGRGITSSGGEKMSPYGDKLLTNDALHRPTNIASRLGSSGLDSNMESQSIVQSMGPRHPLNLSNSCPPSRPPVFPVPRHNTSQFESLNGSNSFMNSANRTFLPEQQMNNLRNKELSLTTKSPQVGNQHTGHIPLTRGNQLQSMPLKPQFLPSQDMQDNFSGSAVPPVLPHLIAPSLSQGYISQGHRPANSEGLSSSAPIGQWNLSVHNSSSNPLHLQGGPLPPLPPGPHPTSGPTIPISQKVPGQQPGTAISGLISSLMARGLISLNNQASVQDSVGLEFNPDVLKVRHESAITALYADLPRQCMTCGLRFKTQEEHSNHMDWHVTKNRMSKSRKQKPSRKWFVSISMWLSGAEALGTEAVPGFLPAEVVVEKKDDEELAVPADEDQKTCALCGEPFEDFYSDETEEWMYRGAVYMNAPDGQTAGMDRSQLGPIVHAKCRTETNVVPSESFDQDEGLDLNPYLSRVGMYVGMFYFANILGLNGAFSCGLSDLARCLSHSN</sequence>
<dbReference type="OrthoDB" id="2129491at2759"/>
<dbReference type="PROSITE" id="PS51391">
    <property type="entry name" value="CID"/>
    <property type="match status" value="1"/>
</dbReference>
<proteinExistence type="predicted"/>
<keyword evidence="1" id="KW-0507">mRNA processing</keyword>
<reference evidence="6 7" key="1">
    <citation type="submission" date="2019-08" db="EMBL/GenBank/DDBJ databases">
        <title>Draft genome sequences of two oriental melons (Cucumis melo L. var makuwa).</title>
        <authorList>
            <person name="Kwon S.-Y."/>
        </authorList>
    </citation>
    <scope>NUCLEOTIDE SEQUENCE [LARGE SCALE GENOMIC DNA]</scope>
    <source>
        <strain evidence="7">cv. Chang Bougi</strain>
        <strain evidence="6">cv. SW 3</strain>
        <tissue evidence="4">Leaf</tissue>
    </source>
</reference>
<feature type="compositionally biased region" description="Pro residues" evidence="2">
    <location>
        <begin position="903"/>
        <end position="914"/>
    </location>
</feature>
<evidence type="ECO:0000313" key="5">
    <source>
        <dbReference type="EMBL" id="TYK21445.1"/>
    </source>
</evidence>
<accession>A0A5A7UC46</accession>
<dbReference type="PANTHER" id="PTHR15921:SF12">
    <property type="entry name" value="POLYADENYLATION AND CLEAVAGE FACTOR HOMOLOG 4"/>
    <property type="match status" value="1"/>
</dbReference>
<organism evidence="4 6">
    <name type="scientific">Cucumis melo var. makuwa</name>
    <name type="common">Oriental melon</name>
    <dbReference type="NCBI Taxonomy" id="1194695"/>
    <lineage>
        <taxon>Eukaryota</taxon>
        <taxon>Viridiplantae</taxon>
        <taxon>Streptophyta</taxon>
        <taxon>Embryophyta</taxon>
        <taxon>Tracheophyta</taxon>
        <taxon>Spermatophyta</taxon>
        <taxon>Magnoliopsida</taxon>
        <taxon>eudicotyledons</taxon>
        <taxon>Gunneridae</taxon>
        <taxon>Pentapetalae</taxon>
        <taxon>rosids</taxon>
        <taxon>fabids</taxon>
        <taxon>Cucurbitales</taxon>
        <taxon>Cucurbitaceae</taxon>
        <taxon>Benincaseae</taxon>
        <taxon>Cucumis</taxon>
    </lineage>
</organism>
<dbReference type="GO" id="GO:0000993">
    <property type="term" value="F:RNA polymerase II complex binding"/>
    <property type="evidence" value="ECO:0007669"/>
    <property type="project" value="InterPro"/>
</dbReference>
<name>A0A5A7UC46_CUCMM</name>
<dbReference type="AlphaFoldDB" id="A0A5A7UC46"/>
<dbReference type="Proteomes" id="UP000321947">
    <property type="component" value="Unassembled WGS sequence"/>
</dbReference>
<dbReference type="InterPro" id="IPR013087">
    <property type="entry name" value="Znf_C2H2_type"/>
</dbReference>
<dbReference type="STRING" id="1194695.A0A5A7UC46"/>
<dbReference type="CDD" id="cd16982">
    <property type="entry name" value="CID_Pcf11"/>
    <property type="match status" value="1"/>
</dbReference>
<evidence type="ECO:0000256" key="1">
    <source>
        <dbReference type="ARBA" id="ARBA00022664"/>
    </source>
</evidence>
<dbReference type="FunFam" id="1.25.40.90:FF:000023">
    <property type="entry name" value="polyadenylation and cleavage factor homolog 4"/>
    <property type="match status" value="1"/>
</dbReference>
<evidence type="ECO:0000256" key="2">
    <source>
        <dbReference type="SAM" id="MobiDB-lite"/>
    </source>
</evidence>
<dbReference type="EMBL" id="SSTE01011134">
    <property type="protein sequence ID" value="KAA0051796.1"/>
    <property type="molecule type" value="Genomic_DNA"/>
</dbReference>
<dbReference type="InterPro" id="IPR047415">
    <property type="entry name" value="Pcf11_CID"/>
</dbReference>
<dbReference type="SMART" id="SM00582">
    <property type="entry name" value="RPR"/>
    <property type="match status" value="1"/>
</dbReference>
<dbReference type="GO" id="GO:0005849">
    <property type="term" value="C:mRNA cleavage factor complex"/>
    <property type="evidence" value="ECO:0007669"/>
    <property type="project" value="TreeGrafter"/>
</dbReference>
<evidence type="ECO:0000313" key="4">
    <source>
        <dbReference type="EMBL" id="KAA0051796.1"/>
    </source>
</evidence>
<dbReference type="GO" id="GO:0003729">
    <property type="term" value="F:mRNA binding"/>
    <property type="evidence" value="ECO:0007669"/>
    <property type="project" value="InterPro"/>
</dbReference>
<dbReference type="SUPFAM" id="SSF48464">
    <property type="entry name" value="ENTH/VHS domain"/>
    <property type="match status" value="1"/>
</dbReference>
<feature type="region of interest" description="Disordered" evidence="2">
    <location>
        <begin position="1"/>
        <end position="22"/>
    </location>
</feature>
<dbReference type="PANTHER" id="PTHR15921">
    <property type="entry name" value="PRE-MRNA CLEAVAGE COMPLEX II"/>
    <property type="match status" value="1"/>
</dbReference>
<feature type="compositionally biased region" description="Polar residues" evidence="2">
    <location>
        <begin position="352"/>
        <end position="362"/>
    </location>
</feature>
<evidence type="ECO:0000313" key="7">
    <source>
        <dbReference type="Proteomes" id="UP000321947"/>
    </source>
</evidence>
<feature type="region of interest" description="Disordered" evidence="2">
    <location>
        <begin position="887"/>
        <end position="930"/>
    </location>
</feature>
<dbReference type="GO" id="GO:0006369">
    <property type="term" value="P:termination of RNA polymerase II transcription"/>
    <property type="evidence" value="ECO:0007669"/>
    <property type="project" value="InterPro"/>
</dbReference>
<dbReference type="GO" id="GO:0005737">
    <property type="term" value="C:cytoplasm"/>
    <property type="evidence" value="ECO:0007669"/>
    <property type="project" value="TreeGrafter"/>
</dbReference>
<dbReference type="Gene3D" id="1.25.40.90">
    <property type="match status" value="1"/>
</dbReference>
<dbReference type="InterPro" id="IPR057242">
    <property type="entry name" value="PCFS4-like"/>
</dbReference>
<feature type="region of interest" description="Disordered" evidence="2">
    <location>
        <begin position="352"/>
        <end position="372"/>
    </location>
</feature>
<protein>
    <submittedName>
        <fullName evidence="4">Polyadenylation and cleavage factor-like protein 4 isoform X2</fullName>
    </submittedName>
</protein>
<evidence type="ECO:0000313" key="6">
    <source>
        <dbReference type="Proteomes" id="UP000321393"/>
    </source>
</evidence>
<evidence type="ECO:0000259" key="3">
    <source>
        <dbReference type="PROSITE" id="PS51391"/>
    </source>
</evidence>
<feature type="domain" description="CID" evidence="3">
    <location>
        <begin position="221"/>
        <end position="349"/>
    </location>
</feature>
<dbReference type="InterPro" id="IPR045154">
    <property type="entry name" value="PCF11-like"/>
</dbReference>
<dbReference type="GO" id="GO:0031124">
    <property type="term" value="P:mRNA 3'-end processing"/>
    <property type="evidence" value="ECO:0007669"/>
    <property type="project" value="InterPro"/>
</dbReference>
<dbReference type="PROSITE" id="PS00028">
    <property type="entry name" value="ZINC_FINGER_C2H2_1"/>
    <property type="match status" value="1"/>
</dbReference>
<dbReference type="Pfam" id="PF04818">
    <property type="entry name" value="CID"/>
    <property type="match status" value="1"/>
</dbReference>
<dbReference type="Pfam" id="PF23228">
    <property type="entry name" value="zf_PCFS4"/>
    <property type="match status" value="1"/>
</dbReference>
<dbReference type="InterPro" id="IPR008942">
    <property type="entry name" value="ENTH_VHS"/>
</dbReference>
<feature type="region of interest" description="Disordered" evidence="2">
    <location>
        <begin position="161"/>
        <end position="191"/>
    </location>
</feature>
<dbReference type="Proteomes" id="UP000321393">
    <property type="component" value="Unassembled WGS sequence"/>
</dbReference>
<gene>
    <name evidence="5" type="ORF">E5676_scaffold609G001150</name>
    <name evidence="4" type="ORF">E6C27_scaffold60G002050</name>
</gene>
<dbReference type="InterPro" id="IPR006569">
    <property type="entry name" value="CID_dom"/>
</dbReference>
<comment type="caution">
    <text evidence="4">The sequence shown here is derived from an EMBL/GenBank/DDBJ whole genome shotgun (WGS) entry which is preliminary data.</text>
</comment>